<proteinExistence type="predicted"/>
<organism evidence="1 2">
    <name type="scientific">Eumeta variegata</name>
    <name type="common">Bagworm moth</name>
    <name type="synonym">Eumeta japonica</name>
    <dbReference type="NCBI Taxonomy" id="151549"/>
    <lineage>
        <taxon>Eukaryota</taxon>
        <taxon>Metazoa</taxon>
        <taxon>Ecdysozoa</taxon>
        <taxon>Arthropoda</taxon>
        <taxon>Hexapoda</taxon>
        <taxon>Insecta</taxon>
        <taxon>Pterygota</taxon>
        <taxon>Neoptera</taxon>
        <taxon>Endopterygota</taxon>
        <taxon>Lepidoptera</taxon>
        <taxon>Glossata</taxon>
        <taxon>Ditrysia</taxon>
        <taxon>Tineoidea</taxon>
        <taxon>Psychidae</taxon>
        <taxon>Oiketicinae</taxon>
        <taxon>Eumeta</taxon>
    </lineage>
</organism>
<comment type="caution">
    <text evidence="1">The sequence shown here is derived from an EMBL/GenBank/DDBJ whole genome shotgun (WGS) entry which is preliminary data.</text>
</comment>
<dbReference type="EMBL" id="BGZK01000382">
    <property type="protein sequence ID" value="GBP40503.1"/>
    <property type="molecule type" value="Genomic_DNA"/>
</dbReference>
<sequence length="126" mass="13948">MFSKLPQSARGAGGRRGLRGYSAGETRKINFLGRGRPARLLLLSFRLGKKPLNYRSEGYGVDIFSDLRLVWGGQGTAFEVHTSDESAHHTIAVYQWFSVYISTVYSVNISSFAPAASPAWTSFKLK</sequence>
<dbReference type="Proteomes" id="UP000299102">
    <property type="component" value="Unassembled WGS sequence"/>
</dbReference>
<evidence type="ECO:0000313" key="1">
    <source>
        <dbReference type="EMBL" id="GBP40503.1"/>
    </source>
</evidence>
<dbReference type="AlphaFoldDB" id="A0A4C1VPB0"/>
<keyword evidence="2" id="KW-1185">Reference proteome</keyword>
<evidence type="ECO:0000313" key="2">
    <source>
        <dbReference type="Proteomes" id="UP000299102"/>
    </source>
</evidence>
<reference evidence="1 2" key="1">
    <citation type="journal article" date="2019" name="Commun. Biol.">
        <title>The bagworm genome reveals a unique fibroin gene that provides high tensile strength.</title>
        <authorList>
            <person name="Kono N."/>
            <person name="Nakamura H."/>
            <person name="Ohtoshi R."/>
            <person name="Tomita M."/>
            <person name="Numata K."/>
            <person name="Arakawa K."/>
        </authorList>
    </citation>
    <scope>NUCLEOTIDE SEQUENCE [LARGE SCALE GENOMIC DNA]</scope>
</reference>
<accession>A0A4C1VPB0</accession>
<gene>
    <name evidence="1" type="ORF">EVAR_30562_1</name>
</gene>
<name>A0A4C1VPB0_EUMVA</name>
<protein>
    <submittedName>
        <fullName evidence="1">Uncharacterized protein</fullName>
    </submittedName>
</protein>